<dbReference type="EMBL" id="KQ241745">
    <property type="protein sequence ID" value="KNC84728.1"/>
    <property type="molecule type" value="Genomic_DNA"/>
</dbReference>
<feature type="domain" description="Band 7" evidence="5">
    <location>
        <begin position="3"/>
        <end position="171"/>
    </location>
</feature>
<dbReference type="GO" id="GO:0016600">
    <property type="term" value="C:flotillin complex"/>
    <property type="evidence" value="ECO:0007669"/>
    <property type="project" value="TreeGrafter"/>
</dbReference>
<dbReference type="GO" id="GO:0002090">
    <property type="term" value="P:regulation of receptor internalization"/>
    <property type="evidence" value="ECO:0007669"/>
    <property type="project" value="TreeGrafter"/>
</dbReference>
<dbReference type="InterPro" id="IPR027705">
    <property type="entry name" value="Flotillin_fam"/>
</dbReference>
<dbReference type="GO" id="GO:0002020">
    <property type="term" value="F:protease binding"/>
    <property type="evidence" value="ECO:0007669"/>
    <property type="project" value="TreeGrafter"/>
</dbReference>
<evidence type="ECO:0000256" key="1">
    <source>
        <dbReference type="ARBA" id="ARBA00004370"/>
    </source>
</evidence>
<sequence>MGCGFKGVSPNQIMVVSGACHSEPKYITGGRTWVWPWCQKVQKLPLNIMTAIIESREVLSQEGVKISVSGVAQVKVEAKFAEMRAAACQHFMGKNPSEIESIVMQTLEGHQRAIMGTMTVEEIYMDRKKFAEAVYRVASPDLQAMGITIVSYTLKDVRDANGYLESLGQKRTAEVRTDARIGTAEAERDASIRQAKAEEERLAAKYQCDTAIASAERDYNVAQEEYNSRVNTVEADATLAYNLENAKTQQRIKEEEMNVMVVEKQMQIELAKQESLRKEMALQSEIYLPSAAECEKKTILGEAMKAKLQSGCDAQAHAIKLKGDAEAQAIQAEGEAMAQAMEARAKAWDRYGNAAVADMTFSVLPKVTAEVAAPIAQMNKLTMISADDDDIGAARLTSEIVEIITQLPAVVNKVTGLDITKLIHDGMNNTSTRNVATR</sequence>
<dbReference type="eggNOG" id="KOG2668">
    <property type="taxonomic scope" value="Eukaryota"/>
</dbReference>
<dbReference type="RefSeq" id="XP_014158630.1">
    <property type="nucleotide sequence ID" value="XM_014303155.1"/>
</dbReference>
<dbReference type="GeneID" id="25903573"/>
<organism evidence="6 7">
    <name type="scientific">Sphaeroforma arctica JP610</name>
    <dbReference type="NCBI Taxonomy" id="667725"/>
    <lineage>
        <taxon>Eukaryota</taxon>
        <taxon>Ichthyosporea</taxon>
        <taxon>Ichthyophonida</taxon>
        <taxon>Sphaeroforma</taxon>
    </lineage>
</organism>
<keyword evidence="3" id="KW-0472">Membrane</keyword>
<protein>
    <recommendedName>
        <fullName evidence="5">Band 7 domain-containing protein</fullName>
    </recommendedName>
</protein>
<evidence type="ECO:0000256" key="3">
    <source>
        <dbReference type="ARBA" id="ARBA00023136"/>
    </source>
</evidence>
<dbReference type="Gene3D" id="3.30.479.30">
    <property type="entry name" value="Band 7 domain"/>
    <property type="match status" value="1"/>
</dbReference>
<proteinExistence type="inferred from homology"/>
<dbReference type="InterPro" id="IPR036013">
    <property type="entry name" value="Band_7/SPFH_dom_sf"/>
</dbReference>
<dbReference type="CDD" id="cd03399">
    <property type="entry name" value="SPFH_flotillin"/>
    <property type="match status" value="1"/>
</dbReference>
<dbReference type="Pfam" id="PF01145">
    <property type="entry name" value="Band_7"/>
    <property type="match status" value="1"/>
</dbReference>
<dbReference type="GO" id="GO:0072659">
    <property type="term" value="P:protein localization to plasma membrane"/>
    <property type="evidence" value="ECO:0007669"/>
    <property type="project" value="TreeGrafter"/>
</dbReference>
<dbReference type="GO" id="GO:2000049">
    <property type="term" value="P:positive regulation of cell-cell adhesion mediated by cadherin"/>
    <property type="evidence" value="ECO:0007669"/>
    <property type="project" value="TreeGrafter"/>
</dbReference>
<evidence type="ECO:0000256" key="2">
    <source>
        <dbReference type="ARBA" id="ARBA00007161"/>
    </source>
</evidence>
<dbReference type="GO" id="GO:0031410">
    <property type="term" value="C:cytoplasmic vesicle"/>
    <property type="evidence" value="ECO:0007669"/>
    <property type="project" value="TreeGrafter"/>
</dbReference>
<dbReference type="SMART" id="SM00244">
    <property type="entry name" value="PHB"/>
    <property type="match status" value="1"/>
</dbReference>
<gene>
    <name evidence="6" type="ORF">SARC_03069</name>
</gene>
<evidence type="ECO:0000259" key="5">
    <source>
        <dbReference type="SMART" id="SM00244"/>
    </source>
</evidence>
<keyword evidence="7" id="KW-1185">Reference proteome</keyword>
<accession>A0A0L0G909</accession>
<reference evidence="6 7" key="1">
    <citation type="submission" date="2011-02" db="EMBL/GenBank/DDBJ databases">
        <title>The Genome Sequence of Sphaeroforma arctica JP610.</title>
        <authorList>
            <consortium name="The Broad Institute Genome Sequencing Platform"/>
            <person name="Russ C."/>
            <person name="Cuomo C."/>
            <person name="Young S.K."/>
            <person name="Zeng Q."/>
            <person name="Gargeya S."/>
            <person name="Alvarado L."/>
            <person name="Berlin A."/>
            <person name="Chapman S.B."/>
            <person name="Chen Z."/>
            <person name="Freedman E."/>
            <person name="Gellesch M."/>
            <person name="Goldberg J."/>
            <person name="Griggs A."/>
            <person name="Gujja S."/>
            <person name="Heilman E."/>
            <person name="Heiman D."/>
            <person name="Howarth C."/>
            <person name="Mehta T."/>
            <person name="Neiman D."/>
            <person name="Pearson M."/>
            <person name="Roberts A."/>
            <person name="Saif S."/>
            <person name="Shea T."/>
            <person name="Shenoy N."/>
            <person name="Sisk P."/>
            <person name="Stolte C."/>
            <person name="Sykes S."/>
            <person name="White J."/>
            <person name="Yandava C."/>
            <person name="Burger G."/>
            <person name="Gray M.W."/>
            <person name="Holland P.W.H."/>
            <person name="King N."/>
            <person name="Lang F.B.F."/>
            <person name="Roger A.J."/>
            <person name="Ruiz-Trillo I."/>
            <person name="Haas B."/>
            <person name="Nusbaum C."/>
            <person name="Birren B."/>
        </authorList>
    </citation>
    <scope>NUCLEOTIDE SEQUENCE [LARGE SCALE GENOMIC DNA]</scope>
    <source>
        <strain evidence="6 7">JP610</strain>
    </source>
</reference>
<comment type="subcellular location">
    <subcellularLocation>
        <location evidence="1">Membrane</location>
    </subcellularLocation>
</comment>
<comment type="similarity">
    <text evidence="2 4">Belongs to the band 7/mec-2 family. Flotillin subfamily.</text>
</comment>
<evidence type="ECO:0000313" key="6">
    <source>
        <dbReference type="EMBL" id="KNC84728.1"/>
    </source>
</evidence>
<name>A0A0L0G909_9EUKA</name>
<dbReference type="PANTHER" id="PTHR13806:SF46">
    <property type="entry name" value="FLOTILLIN-1-RELATED"/>
    <property type="match status" value="1"/>
</dbReference>
<dbReference type="GO" id="GO:1901890">
    <property type="term" value="P:positive regulation of cell junction assembly"/>
    <property type="evidence" value="ECO:0007669"/>
    <property type="project" value="TreeGrafter"/>
</dbReference>
<dbReference type="InterPro" id="IPR001107">
    <property type="entry name" value="Band_7"/>
</dbReference>
<evidence type="ECO:0000256" key="4">
    <source>
        <dbReference type="RuleBase" id="RU366054"/>
    </source>
</evidence>
<dbReference type="SUPFAM" id="SSF117892">
    <property type="entry name" value="Band 7/SPFH domain"/>
    <property type="match status" value="1"/>
</dbReference>
<dbReference type="Proteomes" id="UP000054560">
    <property type="component" value="Unassembled WGS sequence"/>
</dbReference>
<dbReference type="GO" id="GO:0070528">
    <property type="term" value="P:protein kinase C signaling"/>
    <property type="evidence" value="ECO:0007669"/>
    <property type="project" value="TreeGrafter"/>
</dbReference>
<dbReference type="STRING" id="667725.A0A0L0G909"/>
<dbReference type="OrthoDB" id="6080404at2759"/>
<evidence type="ECO:0000313" key="7">
    <source>
        <dbReference type="Proteomes" id="UP000054560"/>
    </source>
</evidence>
<dbReference type="AlphaFoldDB" id="A0A0L0G909"/>
<dbReference type="PROSITE" id="PS51257">
    <property type="entry name" value="PROKAR_LIPOPROTEIN"/>
    <property type="match status" value="1"/>
</dbReference>
<dbReference type="PANTHER" id="PTHR13806">
    <property type="entry name" value="FLOTILLIN-RELATED"/>
    <property type="match status" value="1"/>
</dbReference>
<dbReference type="GO" id="GO:0045807">
    <property type="term" value="P:positive regulation of endocytosis"/>
    <property type="evidence" value="ECO:0007669"/>
    <property type="project" value="TreeGrafter"/>
</dbReference>